<evidence type="ECO:0000313" key="3">
    <source>
        <dbReference type="Proteomes" id="UP001174694"/>
    </source>
</evidence>
<organism evidence="2 3">
    <name type="scientific">Pleurostoma richardsiae</name>
    <dbReference type="NCBI Taxonomy" id="41990"/>
    <lineage>
        <taxon>Eukaryota</taxon>
        <taxon>Fungi</taxon>
        <taxon>Dikarya</taxon>
        <taxon>Ascomycota</taxon>
        <taxon>Pezizomycotina</taxon>
        <taxon>Sordariomycetes</taxon>
        <taxon>Sordariomycetidae</taxon>
        <taxon>Calosphaeriales</taxon>
        <taxon>Pleurostomataceae</taxon>
        <taxon>Pleurostoma</taxon>
    </lineage>
</organism>
<feature type="region of interest" description="Disordered" evidence="1">
    <location>
        <begin position="20"/>
        <end position="52"/>
    </location>
</feature>
<name>A0AA38R7T6_9PEZI</name>
<gene>
    <name evidence="2" type="ORF">NKR23_g12344</name>
</gene>
<reference evidence="2" key="1">
    <citation type="submission" date="2022-07" db="EMBL/GenBank/DDBJ databases">
        <title>Fungi with potential for degradation of polypropylene.</title>
        <authorList>
            <person name="Gostincar C."/>
        </authorList>
    </citation>
    <scope>NUCLEOTIDE SEQUENCE</scope>
    <source>
        <strain evidence="2">EXF-13308</strain>
    </source>
</reference>
<evidence type="ECO:0000256" key="1">
    <source>
        <dbReference type="SAM" id="MobiDB-lite"/>
    </source>
</evidence>
<evidence type="ECO:0000313" key="2">
    <source>
        <dbReference type="EMBL" id="KAJ9130105.1"/>
    </source>
</evidence>
<protein>
    <submittedName>
        <fullName evidence="2">Uncharacterized protein</fullName>
    </submittedName>
</protein>
<dbReference type="Proteomes" id="UP001174694">
    <property type="component" value="Unassembled WGS sequence"/>
</dbReference>
<proteinExistence type="predicted"/>
<keyword evidence="3" id="KW-1185">Reference proteome</keyword>
<dbReference type="EMBL" id="JANBVO010000107">
    <property type="protein sequence ID" value="KAJ9130105.1"/>
    <property type="molecule type" value="Genomic_DNA"/>
</dbReference>
<comment type="caution">
    <text evidence="2">The sequence shown here is derived from an EMBL/GenBank/DDBJ whole genome shotgun (WGS) entry which is preliminary data.</text>
</comment>
<sequence length="100" mass="10983">MITSVQARIAEGVFRRGLIRSMPKQKLQDHAQSRGRRHSDDRSAARDETGADRVAAVAQVEAELSRLLQDLLVKTQTATSRARGGHDRVVNYFGAQNGAV</sequence>
<accession>A0AA38R7T6</accession>
<feature type="compositionally biased region" description="Basic and acidic residues" evidence="1">
    <location>
        <begin position="26"/>
        <end position="51"/>
    </location>
</feature>
<dbReference type="AlphaFoldDB" id="A0AA38R7T6"/>